<evidence type="ECO:0000313" key="1">
    <source>
        <dbReference type="EMBL" id="PCH59887.1"/>
    </source>
</evidence>
<dbReference type="InterPro" id="IPR036465">
    <property type="entry name" value="vWFA_dom_sf"/>
</dbReference>
<sequence>MSKSANKQANKNNKTLSSSGDVKNFLAKVNSLPTATQANARLVFSLDATASRQASWDQACHLQTQMFLSTQALGSLQIQLCYFRGFKQFFYSDWQTDSAGLLRLMSGIRCEAGATQLQKLLRHVVSENTIKPVKSVVFIGDAMEESRDILCQLAGELGLLNIPLFIFQEGDDASARQCFQEMARLSNGAYSHFDSSSIEQLKELLKAVAVYCAGGLKALRDFSQHSNQQVKRLEQQLKF</sequence>
<organism evidence="1 2">
    <name type="scientific">SAR86 cluster bacterium</name>
    <dbReference type="NCBI Taxonomy" id="2030880"/>
    <lineage>
        <taxon>Bacteria</taxon>
        <taxon>Pseudomonadati</taxon>
        <taxon>Pseudomonadota</taxon>
        <taxon>Gammaproteobacteria</taxon>
        <taxon>SAR86 cluster</taxon>
    </lineage>
</organism>
<reference evidence="2" key="1">
    <citation type="submission" date="2017-08" db="EMBL/GenBank/DDBJ databases">
        <title>A dynamic microbial community with high functional redundancy inhabits the cold, oxic subseafloor aquifer.</title>
        <authorList>
            <person name="Tully B.J."/>
            <person name="Wheat C.G."/>
            <person name="Glazer B.T."/>
            <person name="Huber J.A."/>
        </authorList>
    </citation>
    <scope>NUCLEOTIDE SEQUENCE [LARGE SCALE GENOMIC DNA]</scope>
</reference>
<proteinExistence type="predicted"/>
<protein>
    <recommendedName>
        <fullName evidence="3">VWA domain-containing protein</fullName>
    </recommendedName>
</protein>
<evidence type="ECO:0008006" key="3">
    <source>
        <dbReference type="Google" id="ProtNLM"/>
    </source>
</evidence>
<evidence type="ECO:0000313" key="2">
    <source>
        <dbReference type="Proteomes" id="UP000218172"/>
    </source>
</evidence>
<accession>A0A2A4MJF4</accession>
<dbReference type="Proteomes" id="UP000218172">
    <property type="component" value="Unassembled WGS sequence"/>
</dbReference>
<name>A0A2A4MJF4_9GAMM</name>
<dbReference type="AlphaFoldDB" id="A0A2A4MJF4"/>
<dbReference type="SUPFAM" id="SSF53300">
    <property type="entry name" value="vWA-like"/>
    <property type="match status" value="1"/>
</dbReference>
<dbReference type="EMBL" id="NVQR01000105">
    <property type="protein sequence ID" value="PCH59887.1"/>
    <property type="molecule type" value="Genomic_DNA"/>
</dbReference>
<gene>
    <name evidence="1" type="ORF">COC19_06590</name>
</gene>
<comment type="caution">
    <text evidence="1">The sequence shown here is derived from an EMBL/GenBank/DDBJ whole genome shotgun (WGS) entry which is preliminary data.</text>
</comment>